<accession>A0A7W7ZZF7</accession>
<evidence type="ECO:0000313" key="4">
    <source>
        <dbReference type="EMBL" id="MBB5076589.1"/>
    </source>
</evidence>
<evidence type="ECO:0000259" key="3">
    <source>
        <dbReference type="Pfam" id="PF10708"/>
    </source>
</evidence>
<reference evidence="4 5" key="1">
    <citation type="submission" date="2020-08" db="EMBL/GenBank/DDBJ databases">
        <title>Genomic Encyclopedia of Type Strains, Phase IV (KMG-IV): sequencing the most valuable type-strain genomes for metagenomic binning, comparative biology and taxonomic classification.</title>
        <authorList>
            <person name="Goeker M."/>
        </authorList>
    </citation>
    <scope>NUCLEOTIDE SEQUENCE [LARGE SCALE GENOMIC DNA]</scope>
    <source>
        <strain evidence="4 5">DSM 45385</strain>
    </source>
</reference>
<feature type="compositionally biased region" description="Low complexity" evidence="1">
    <location>
        <begin position="150"/>
        <end position="200"/>
    </location>
</feature>
<keyword evidence="2" id="KW-0812">Transmembrane</keyword>
<dbReference type="Pfam" id="PF10708">
    <property type="entry name" value="DUF2510"/>
    <property type="match status" value="1"/>
</dbReference>
<comment type="caution">
    <text evidence="4">The sequence shown here is derived from an EMBL/GenBank/DDBJ whole genome shotgun (WGS) entry which is preliminary data.</text>
</comment>
<sequence>MTSQTPAGWYPDPYGSPQLRWWDGNQWTDATHAQEQTPPTLVEGGTDWSAHPANPTLQFGQPTQGQSQYGQPDPQASSGPQPPPGSTPFAQPSSGANPYAPPSSGANAYEQPPAANPYAQPSSGGNPYGQPPSGANQYAQPSFAENPYAQQQPGQQAQQPGQHTQPGQYAQPGQFNQQPGQYGQPPYGQQPTAQYGQYGQLPGPTAYGQQPKKPGGPLPWILGGVGVLVVVALIVVAAVVVVNRTGGTTAQETPPPSSDIFPTPTETEDPGTTSTPDPAPSTMPGIQDGRITDPQAGVSFQAPEGWTVPPADRVNGTDPTQQRWTSAVEAVSHEKYNGESNWIGNVYSGALNELYPYENGQSLQTAAGAVLASFSNYYQLTHTRKIVKNEALKIGDKDAWVLQFELDFSKISEEKKYKWKKENGAVVLMDRGPGERPALVYISVPDNLGTDVVDQVIGSLKPA</sequence>
<dbReference type="EMBL" id="JACHIN010000002">
    <property type="protein sequence ID" value="MBB5076589.1"/>
    <property type="molecule type" value="Genomic_DNA"/>
</dbReference>
<feature type="compositionally biased region" description="Low complexity" evidence="1">
    <location>
        <begin position="262"/>
        <end position="276"/>
    </location>
</feature>
<feature type="region of interest" description="Disordered" evidence="1">
    <location>
        <begin position="247"/>
        <end position="321"/>
    </location>
</feature>
<evidence type="ECO:0000256" key="2">
    <source>
        <dbReference type="SAM" id="Phobius"/>
    </source>
</evidence>
<feature type="region of interest" description="Disordered" evidence="1">
    <location>
        <begin position="1"/>
        <end position="211"/>
    </location>
</feature>
<gene>
    <name evidence="4" type="ORF">HNR40_002053</name>
</gene>
<keyword evidence="5" id="KW-1185">Reference proteome</keyword>
<dbReference type="RefSeq" id="WP_184960055.1">
    <property type="nucleotide sequence ID" value="NZ_JACHIN010000002.1"/>
</dbReference>
<protein>
    <recommendedName>
        <fullName evidence="3">DUF2510 domain-containing protein</fullName>
    </recommendedName>
</protein>
<feature type="compositionally biased region" description="Polar residues" evidence="1">
    <location>
        <begin position="55"/>
        <end position="69"/>
    </location>
</feature>
<dbReference type="InterPro" id="IPR018929">
    <property type="entry name" value="DUF2510"/>
</dbReference>
<feature type="domain" description="DUF2510" evidence="3">
    <location>
        <begin position="7"/>
        <end position="39"/>
    </location>
</feature>
<proteinExistence type="predicted"/>
<organism evidence="4 5">
    <name type="scientific">Nonomuraea endophytica</name>
    <dbReference type="NCBI Taxonomy" id="714136"/>
    <lineage>
        <taxon>Bacteria</taxon>
        <taxon>Bacillati</taxon>
        <taxon>Actinomycetota</taxon>
        <taxon>Actinomycetes</taxon>
        <taxon>Streptosporangiales</taxon>
        <taxon>Streptosporangiaceae</taxon>
        <taxon>Nonomuraea</taxon>
    </lineage>
</organism>
<feature type="compositionally biased region" description="Polar residues" evidence="1">
    <location>
        <begin position="25"/>
        <end position="39"/>
    </location>
</feature>
<evidence type="ECO:0000313" key="5">
    <source>
        <dbReference type="Proteomes" id="UP000568380"/>
    </source>
</evidence>
<name>A0A7W7ZZF7_9ACTN</name>
<feature type="compositionally biased region" description="Low complexity" evidence="1">
    <location>
        <begin position="70"/>
        <end position="79"/>
    </location>
</feature>
<evidence type="ECO:0000256" key="1">
    <source>
        <dbReference type="SAM" id="MobiDB-lite"/>
    </source>
</evidence>
<dbReference type="Proteomes" id="UP000568380">
    <property type="component" value="Unassembled WGS sequence"/>
</dbReference>
<keyword evidence="2" id="KW-1133">Transmembrane helix</keyword>
<dbReference type="AlphaFoldDB" id="A0A7W7ZZF7"/>
<keyword evidence="2" id="KW-0472">Membrane</keyword>
<feature type="transmembrane region" description="Helical" evidence="2">
    <location>
        <begin position="220"/>
        <end position="242"/>
    </location>
</feature>